<name>H6SJD5_PARPM</name>
<dbReference type="STRING" id="1150469.RSPPHO_01474"/>
<dbReference type="EMBL" id="HE663493">
    <property type="protein sequence ID" value="CCG08100.1"/>
    <property type="molecule type" value="Genomic_DNA"/>
</dbReference>
<reference evidence="1 2" key="1">
    <citation type="submission" date="2012-02" db="EMBL/GenBank/DDBJ databases">
        <title>Shotgun genome sequence of Phaeospirillum photometricum DSM 122.</title>
        <authorList>
            <person name="Duquesne K."/>
            <person name="Sturgis J."/>
        </authorList>
    </citation>
    <scope>NUCLEOTIDE SEQUENCE [LARGE SCALE GENOMIC DNA]</scope>
    <source>
        <strain evidence="2">DSM122</strain>
    </source>
</reference>
<dbReference type="eggNOG" id="COG0420">
    <property type="taxonomic scope" value="Bacteria"/>
</dbReference>
<evidence type="ECO:0000313" key="1">
    <source>
        <dbReference type="EMBL" id="CCG08100.1"/>
    </source>
</evidence>
<dbReference type="KEGG" id="rpm:RSPPHO_01474"/>
<protein>
    <submittedName>
        <fullName evidence="1">Metallophosphoesterase</fullName>
    </submittedName>
</protein>
<organism evidence="1 2">
    <name type="scientific">Pararhodospirillum photometricum DSM 122</name>
    <dbReference type="NCBI Taxonomy" id="1150469"/>
    <lineage>
        <taxon>Bacteria</taxon>
        <taxon>Pseudomonadati</taxon>
        <taxon>Pseudomonadota</taxon>
        <taxon>Alphaproteobacteria</taxon>
        <taxon>Rhodospirillales</taxon>
        <taxon>Rhodospirillaceae</taxon>
        <taxon>Pararhodospirillum</taxon>
    </lineage>
</organism>
<keyword evidence="2" id="KW-1185">Reference proteome</keyword>
<dbReference type="HOGENOM" id="CLU_1037780_0_0_5"/>
<proteinExistence type="predicted"/>
<evidence type="ECO:0000313" key="2">
    <source>
        <dbReference type="Proteomes" id="UP000033220"/>
    </source>
</evidence>
<dbReference type="Proteomes" id="UP000033220">
    <property type="component" value="Chromosome DSM 122"/>
</dbReference>
<dbReference type="AlphaFoldDB" id="H6SJD5"/>
<accession>H6SJD5</accession>
<gene>
    <name evidence="1" type="ORF">RSPPHO_01474</name>
</gene>
<dbReference type="PATRIC" id="fig|1150469.3.peg.1662"/>
<sequence length="268" mass="28176">MACCTRAWADAAGTRTTPRAPWPTCWAAATTTGPLATSIKPRSCTPIPPWCSPASPTGRHIRETGPKGVMLVTVEDGHAHPKPVALETVRWARVGVDVDGLTSRAEVGDRMRAALEQALTNEESDRMLVCRVVLEGTTPLHGALQADPQALSHDARAHALGLGGGLAWVEKVELATQSPPAPTTGEGVDEARALLAGAADDPALVASLLESLEEMRRRQPAELAAADPDAPLVTDDPLLRALIARDTQALISGLSEIVLARLGDGDKR</sequence>